<dbReference type="EMBL" id="JACHMF010000001">
    <property type="protein sequence ID" value="MBB4690903.1"/>
    <property type="molecule type" value="Genomic_DNA"/>
</dbReference>
<comment type="caution">
    <text evidence="1">The sequence shown here is derived from an EMBL/GenBank/DDBJ whole genome shotgun (WGS) entry which is preliminary data.</text>
</comment>
<keyword evidence="2" id="KW-1185">Reference proteome</keyword>
<dbReference type="RefSeq" id="WP_184949800.1">
    <property type="nucleotide sequence ID" value="NZ_BOMC01000010.1"/>
</dbReference>
<evidence type="ECO:0000313" key="2">
    <source>
        <dbReference type="Proteomes" id="UP000542742"/>
    </source>
</evidence>
<sequence length="147" mass="15724">MAYDLRAVVAPARALEHYGPGVAVPLGQGLALVPMTPARAAADRTDERFGAFFPLGFDASLAAWSADDPVAYVEADYFGGMGLQYATVWHRGDVVLGPLFKDEDDPLPAEGSPISQALRRLGATAQGHDDEFDAVGLGRHRSVERWA</sequence>
<gene>
    <name evidence="1" type="ORF">BKA14_001051</name>
</gene>
<accession>A0A7W7CPM1</accession>
<name>A0A7W7CPM1_9ACTN</name>
<organism evidence="1 2">
    <name type="scientific">Paractinoplanes abujensis</name>
    <dbReference type="NCBI Taxonomy" id="882441"/>
    <lineage>
        <taxon>Bacteria</taxon>
        <taxon>Bacillati</taxon>
        <taxon>Actinomycetota</taxon>
        <taxon>Actinomycetes</taxon>
        <taxon>Micromonosporales</taxon>
        <taxon>Micromonosporaceae</taxon>
        <taxon>Paractinoplanes</taxon>
    </lineage>
</organism>
<evidence type="ECO:0000313" key="1">
    <source>
        <dbReference type="EMBL" id="MBB4690903.1"/>
    </source>
</evidence>
<dbReference type="Proteomes" id="UP000542742">
    <property type="component" value="Unassembled WGS sequence"/>
</dbReference>
<reference evidence="1 2" key="1">
    <citation type="submission" date="2020-08" db="EMBL/GenBank/DDBJ databases">
        <title>Sequencing the genomes of 1000 actinobacteria strains.</title>
        <authorList>
            <person name="Klenk H.-P."/>
        </authorList>
    </citation>
    <scope>NUCLEOTIDE SEQUENCE [LARGE SCALE GENOMIC DNA]</scope>
    <source>
        <strain evidence="1 2">DSM 45518</strain>
    </source>
</reference>
<protein>
    <submittedName>
        <fullName evidence="1">Uncharacterized protein</fullName>
    </submittedName>
</protein>
<dbReference type="AlphaFoldDB" id="A0A7W7CPM1"/>
<proteinExistence type="predicted"/>